<feature type="transmembrane region" description="Helical" evidence="7">
    <location>
        <begin position="124"/>
        <end position="145"/>
    </location>
</feature>
<feature type="transmembrane region" description="Helical" evidence="7">
    <location>
        <begin position="233"/>
        <end position="254"/>
    </location>
</feature>
<dbReference type="PANTHER" id="PTHR23517">
    <property type="entry name" value="RESISTANCE PROTEIN MDTM, PUTATIVE-RELATED-RELATED"/>
    <property type="match status" value="1"/>
</dbReference>
<gene>
    <name evidence="8" type="ordered locus">Fraau_1036</name>
</gene>
<feature type="transmembrane region" description="Helical" evidence="7">
    <location>
        <begin position="354"/>
        <end position="373"/>
    </location>
</feature>
<feature type="transmembrane region" description="Helical" evidence="7">
    <location>
        <begin position="65"/>
        <end position="84"/>
    </location>
</feature>
<evidence type="ECO:0000313" key="9">
    <source>
        <dbReference type="Proteomes" id="UP000005234"/>
    </source>
</evidence>
<evidence type="ECO:0000256" key="7">
    <source>
        <dbReference type="SAM" id="Phobius"/>
    </source>
</evidence>
<evidence type="ECO:0000256" key="2">
    <source>
        <dbReference type="ARBA" id="ARBA00022448"/>
    </source>
</evidence>
<reference evidence="8" key="1">
    <citation type="submission" date="2012-02" db="EMBL/GenBank/DDBJ databases">
        <title>The complete genome of Frateuria aurantia DSM 6220.</title>
        <authorList>
            <consortium name="US DOE Joint Genome Institute (JGI-PGF)"/>
            <person name="Lucas S."/>
            <person name="Copeland A."/>
            <person name="Lapidus A."/>
            <person name="Glavina del Rio T."/>
            <person name="Dalin E."/>
            <person name="Tice H."/>
            <person name="Bruce D."/>
            <person name="Goodwin L."/>
            <person name="Pitluck S."/>
            <person name="Peters L."/>
            <person name="Ovchinnikova G."/>
            <person name="Teshima H."/>
            <person name="Kyrpides N."/>
            <person name="Mavromatis K."/>
            <person name="Ivanova N."/>
            <person name="Brettin T."/>
            <person name="Detter J.C."/>
            <person name="Han C."/>
            <person name="Larimer F."/>
            <person name="Land M."/>
            <person name="Hauser L."/>
            <person name="Markowitz V."/>
            <person name="Cheng J.-F."/>
            <person name="Hugenholtz P."/>
            <person name="Woyke T."/>
            <person name="Wu D."/>
            <person name="Brambilla E."/>
            <person name="Klenk H.-P."/>
            <person name="Eisen J.A."/>
        </authorList>
    </citation>
    <scope>NUCLEOTIDE SEQUENCE</scope>
    <source>
        <strain evidence="8">DSM 6220</strain>
    </source>
</reference>
<name>H8L361_FRAAD</name>
<proteinExistence type="predicted"/>
<keyword evidence="6 7" id="KW-0472">Membrane</keyword>
<dbReference type="InterPro" id="IPR036259">
    <property type="entry name" value="MFS_trans_sf"/>
</dbReference>
<keyword evidence="9" id="KW-1185">Reference proteome</keyword>
<feature type="transmembrane region" description="Helical" evidence="7">
    <location>
        <begin position="197"/>
        <end position="218"/>
    </location>
</feature>
<evidence type="ECO:0000313" key="8">
    <source>
        <dbReference type="EMBL" id="AFC85497.1"/>
    </source>
</evidence>
<dbReference type="GO" id="GO:0022857">
    <property type="term" value="F:transmembrane transporter activity"/>
    <property type="evidence" value="ECO:0007669"/>
    <property type="project" value="InterPro"/>
</dbReference>
<dbReference type="GO" id="GO:0005886">
    <property type="term" value="C:plasma membrane"/>
    <property type="evidence" value="ECO:0007669"/>
    <property type="project" value="UniProtKB-SubCell"/>
</dbReference>
<feature type="transmembrane region" description="Helical" evidence="7">
    <location>
        <begin position="32"/>
        <end position="53"/>
    </location>
</feature>
<dbReference type="Gene3D" id="1.20.1250.20">
    <property type="entry name" value="MFS general substrate transporter like domains"/>
    <property type="match status" value="1"/>
</dbReference>
<evidence type="ECO:0000256" key="6">
    <source>
        <dbReference type="ARBA" id="ARBA00023136"/>
    </source>
</evidence>
<feature type="transmembrane region" description="Helical" evidence="7">
    <location>
        <begin position="90"/>
        <end position="112"/>
    </location>
</feature>
<accession>H8L361</accession>
<dbReference type="InterPro" id="IPR011701">
    <property type="entry name" value="MFS"/>
</dbReference>
<keyword evidence="5 7" id="KW-1133">Transmembrane helix</keyword>
<evidence type="ECO:0000256" key="1">
    <source>
        <dbReference type="ARBA" id="ARBA00004651"/>
    </source>
</evidence>
<feature type="transmembrane region" description="Helical" evidence="7">
    <location>
        <begin position="286"/>
        <end position="307"/>
    </location>
</feature>
<feature type="transmembrane region" description="Helical" evidence="7">
    <location>
        <begin position="328"/>
        <end position="348"/>
    </location>
</feature>
<dbReference type="InterPro" id="IPR005829">
    <property type="entry name" value="Sugar_transporter_CS"/>
</dbReference>
<dbReference type="SUPFAM" id="SSF103473">
    <property type="entry name" value="MFS general substrate transporter"/>
    <property type="match status" value="1"/>
</dbReference>
<dbReference type="InterPro" id="IPR050171">
    <property type="entry name" value="MFS_Transporters"/>
</dbReference>
<dbReference type="HOGENOM" id="CLU_038683_0_0_6"/>
<dbReference type="EMBL" id="CP003350">
    <property type="protein sequence ID" value="AFC85497.1"/>
    <property type="molecule type" value="Genomic_DNA"/>
</dbReference>
<dbReference type="Pfam" id="PF07690">
    <property type="entry name" value="MFS_1"/>
    <property type="match status" value="1"/>
</dbReference>
<protein>
    <submittedName>
        <fullName evidence="8">Major Facilitator Superfamily transporter</fullName>
    </submittedName>
</protein>
<dbReference type="STRING" id="767434.Fraau_1036"/>
<dbReference type="PROSITE" id="PS00216">
    <property type="entry name" value="SUGAR_TRANSPORT_1"/>
    <property type="match status" value="1"/>
</dbReference>
<dbReference type="Proteomes" id="UP000005234">
    <property type="component" value="Chromosome"/>
</dbReference>
<comment type="subcellular location">
    <subcellularLocation>
        <location evidence="1">Cell membrane</location>
        <topology evidence="1">Multi-pass membrane protein</topology>
    </subcellularLocation>
</comment>
<evidence type="ECO:0000256" key="4">
    <source>
        <dbReference type="ARBA" id="ARBA00022692"/>
    </source>
</evidence>
<evidence type="ECO:0000256" key="5">
    <source>
        <dbReference type="ARBA" id="ARBA00022989"/>
    </source>
</evidence>
<feature type="transmembrane region" description="Helical" evidence="7">
    <location>
        <begin position="151"/>
        <end position="169"/>
    </location>
</feature>
<feature type="transmembrane region" description="Helical" evidence="7">
    <location>
        <begin position="261"/>
        <end position="280"/>
    </location>
</feature>
<dbReference type="AlphaFoldDB" id="H8L361"/>
<dbReference type="KEGG" id="fau:Fraau_1036"/>
<keyword evidence="3" id="KW-1003">Cell membrane</keyword>
<organism evidence="8 9">
    <name type="scientific">Frateuria aurantia (strain ATCC 33424 / DSM 6220 / KCTC 2777 / LMG 1558 / NBRC 3245 / NCIMB 13370)</name>
    <name type="common">Acetobacter aurantius</name>
    <dbReference type="NCBI Taxonomy" id="767434"/>
    <lineage>
        <taxon>Bacteria</taxon>
        <taxon>Pseudomonadati</taxon>
        <taxon>Pseudomonadota</taxon>
        <taxon>Gammaproteobacteria</taxon>
        <taxon>Lysobacterales</taxon>
        <taxon>Rhodanobacteraceae</taxon>
        <taxon>Frateuria</taxon>
    </lineage>
</organism>
<dbReference type="eggNOG" id="COG0477">
    <property type="taxonomic scope" value="Bacteria"/>
</dbReference>
<keyword evidence="2" id="KW-0813">Transport</keyword>
<sequence>MIHGLSLMIFLAAATAPTPLYRLYQQDWHFTTPWLTGVFAIYAFTLVLALLLGARLSDHLGRRPVISSAIVLNMLAMGLFMQAHSVGWLLWARALQGAATGLATATLGAAMLDLNRQRGAVINSVAPMLGMSIGALGSTAMLVYVPAPLPRVYLVLAVSLLLALGLTWLTPETASRRAGAWLSLRPGLGVPVRIRRAFLAVAPVNIAVWMVGGFYLSLMPSLVVQIMHARSPWLGGGVVALLTLTGTVAILLALRQAALRVLLGGAAMLLAGTALIRHGVDQASAAGLLSGSLLAGLGFGSAFLGAVRSVLPHAEVHERGQVMGVFYLESYLAFSVPALALGFIVQWLGMLPAVHLYTDLIMALLALAMAWMLGCRRHLHLPAEG</sequence>
<keyword evidence="4 7" id="KW-0812">Transmembrane</keyword>
<evidence type="ECO:0000256" key="3">
    <source>
        <dbReference type="ARBA" id="ARBA00022475"/>
    </source>
</evidence>